<evidence type="ECO:0000256" key="1">
    <source>
        <dbReference type="ARBA" id="ARBA00004196"/>
    </source>
</evidence>
<dbReference type="EMBL" id="FQXS01000023">
    <property type="protein sequence ID" value="SHI03646.1"/>
    <property type="molecule type" value="Genomic_DNA"/>
</dbReference>
<keyword evidence="6" id="KW-1185">Reference proteome</keyword>
<evidence type="ECO:0000313" key="6">
    <source>
        <dbReference type="Proteomes" id="UP000184139"/>
    </source>
</evidence>
<feature type="domain" description="YbhG-like alpha-helical hairpin" evidence="4">
    <location>
        <begin position="77"/>
        <end position="197"/>
    </location>
</feature>
<comment type="subcellular location">
    <subcellularLocation>
        <location evidence="1">Cell envelope</location>
    </subcellularLocation>
</comment>
<dbReference type="SUPFAM" id="SSF111369">
    <property type="entry name" value="HlyD-like secretion proteins"/>
    <property type="match status" value="1"/>
</dbReference>
<dbReference type="GO" id="GO:0030313">
    <property type="term" value="C:cell envelope"/>
    <property type="evidence" value="ECO:0007669"/>
    <property type="project" value="UniProtKB-SubCell"/>
</dbReference>
<keyword evidence="2 3" id="KW-0175">Coiled coil</keyword>
<gene>
    <name evidence="5" type="ORF">SAMN02745124_03385</name>
</gene>
<protein>
    <submittedName>
        <fullName evidence="5">HlyD family secretion protein</fullName>
    </submittedName>
</protein>
<accession>A0A1M5XV67</accession>
<evidence type="ECO:0000259" key="4">
    <source>
        <dbReference type="Pfam" id="PF25881"/>
    </source>
</evidence>
<evidence type="ECO:0000256" key="3">
    <source>
        <dbReference type="SAM" id="Coils"/>
    </source>
</evidence>
<evidence type="ECO:0000313" key="5">
    <source>
        <dbReference type="EMBL" id="SHI03646.1"/>
    </source>
</evidence>
<dbReference type="RefSeq" id="WP_208609820.1">
    <property type="nucleotide sequence ID" value="NZ_FQXS01000023.1"/>
</dbReference>
<dbReference type="InterPro" id="IPR059052">
    <property type="entry name" value="HH_YbhG-like"/>
</dbReference>
<dbReference type="Pfam" id="PF25881">
    <property type="entry name" value="HH_YBHG"/>
    <property type="match status" value="1"/>
</dbReference>
<name>A0A1M5XV67_9BACT</name>
<dbReference type="AlphaFoldDB" id="A0A1M5XV67"/>
<sequence length="198" mass="21702">MSVKKRLIGASLLAVAVTALLVYRFPGEDESDQTALRVSGTIEVTEARLSFKIPGHLAERAFDEGESIAPGQMVARLDNRDQLLAVEAAETELALARAVVAELEAGSRPEEITMAQAELELARAAAESAEIRLRQSEADFRRHKALVTEGGVSRQAFEDYRARYQTARQNREEAGARVKVAAARLDLRRAGTRSEQID</sequence>
<organism evidence="5 6">
    <name type="scientific">Desulfofustis glycolicus DSM 9705</name>
    <dbReference type="NCBI Taxonomy" id="1121409"/>
    <lineage>
        <taxon>Bacteria</taxon>
        <taxon>Pseudomonadati</taxon>
        <taxon>Thermodesulfobacteriota</taxon>
        <taxon>Desulfobulbia</taxon>
        <taxon>Desulfobulbales</taxon>
        <taxon>Desulfocapsaceae</taxon>
        <taxon>Desulfofustis</taxon>
    </lineage>
</organism>
<dbReference type="STRING" id="1121409.SAMN02745124_03385"/>
<dbReference type="PANTHER" id="PTHR32347">
    <property type="entry name" value="EFFLUX SYSTEM COMPONENT YKNX-RELATED"/>
    <property type="match status" value="1"/>
</dbReference>
<dbReference type="Gene3D" id="1.10.287.470">
    <property type="entry name" value="Helix hairpin bin"/>
    <property type="match status" value="2"/>
</dbReference>
<feature type="coiled-coil region" evidence="3">
    <location>
        <begin position="86"/>
        <end position="177"/>
    </location>
</feature>
<proteinExistence type="predicted"/>
<dbReference type="Gene3D" id="2.40.50.100">
    <property type="match status" value="1"/>
</dbReference>
<dbReference type="InterPro" id="IPR050465">
    <property type="entry name" value="UPF0194_transport"/>
</dbReference>
<reference evidence="5 6" key="1">
    <citation type="submission" date="2016-11" db="EMBL/GenBank/DDBJ databases">
        <authorList>
            <person name="Jaros S."/>
            <person name="Januszkiewicz K."/>
            <person name="Wedrychowicz H."/>
        </authorList>
    </citation>
    <scope>NUCLEOTIDE SEQUENCE [LARGE SCALE GENOMIC DNA]</scope>
    <source>
        <strain evidence="5 6">DSM 9705</strain>
    </source>
</reference>
<dbReference type="Proteomes" id="UP000184139">
    <property type="component" value="Unassembled WGS sequence"/>
</dbReference>
<evidence type="ECO:0000256" key="2">
    <source>
        <dbReference type="ARBA" id="ARBA00023054"/>
    </source>
</evidence>